<evidence type="ECO:0000313" key="3">
    <source>
        <dbReference type="EMBL" id="KAA6395032.1"/>
    </source>
</evidence>
<feature type="region of interest" description="Disordered" evidence="1">
    <location>
        <begin position="731"/>
        <end position="781"/>
    </location>
</feature>
<dbReference type="SMART" id="SM00368">
    <property type="entry name" value="LRR_RI"/>
    <property type="match status" value="6"/>
</dbReference>
<feature type="transmembrane region" description="Helical" evidence="2">
    <location>
        <begin position="438"/>
        <end position="457"/>
    </location>
</feature>
<keyword evidence="2" id="KW-1133">Transmembrane helix</keyword>
<dbReference type="InterPro" id="IPR032675">
    <property type="entry name" value="LRR_dom_sf"/>
</dbReference>
<feature type="transmembrane region" description="Helical" evidence="2">
    <location>
        <begin position="534"/>
        <end position="561"/>
    </location>
</feature>
<feature type="transmembrane region" description="Helical" evidence="2">
    <location>
        <begin position="371"/>
        <end position="391"/>
    </location>
</feature>
<dbReference type="AlphaFoldDB" id="A0A5J4WKG8"/>
<evidence type="ECO:0000256" key="2">
    <source>
        <dbReference type="SAM" id="Phobius"/>
    </source>
</evidence>
<evidence type="ECO:0000313" key="4">
    <source>
        <dbReference type="Proteomes" id="UP000324800"/>
    </source>
</evidence>
<dbReference type="PANTHER" id="PTHR24114">
    <property type="entry name" value="LEUCINE RICH REPEAT FAMILY PROTEIN"/>
    <property type="match status" value="1"/>
</dbReference>
<feature type="transmembrane region" description="Helical" evidence="2">
    <location>
        <begin position="324"/>
        <end position="344"/>
    </location>
</feature>
<proteinExistence type="predicted"/>
<dbReference type="InterPro" id="IPR052394">
    <property type="entry name" value="LRR-containing"/>
</dbReference>
<feature type="transmembrane region" description="Helical" evidence="2">
    <location>
        <begin position="469"/>
        <end position="488"/>
    </location>
</feature>
<dbReference type="Pfam" id="PF13516">
    <property type="entry name" value="LRR_6"/>
    <property type="match status" value="2"/>
</dbReference>
<evidence type="ECO:0000256" key="1">
    <source>
        <dbReference type="SAM" id="MobiDB-lite"/>
    </source>
</evidence>
<dbReference type="EMBL" id="SNRW01001785">
    <property type="protein sequence ID" value="KAA6395032.1"/>
    <property type="molecule type" value="Genomic_DNA"/>
</dbReference>
<keyword evidence="2" id="KW-0812">Transmembrane</keyword>
<gene>
    <name evidence="3" type="ORF">EZS28_009441</name>
</gene>
<accession>A0A5J4WKG8</accession>
<protein>
    <submittedName>
        <fullName evidence="3">Uncharacterized protein</fullName>
    </submittedName>
</protein>
<feature type="compositionally biased region" description="Polar residues" evidence="1">
    <location>
        <begin position="739"/>
        <end position="750"/>
    </location>
</feature>
<dbReference type="PANTHER" id="PTHR24114:SF48">
    <property type="entry name" value="LEUCINE-RICH REPEAT-CONTAINING PROTEIN"/>
    <property type="match status" value="1"/>
</dbReference>
<comment type="caution">
    <text evidence="3">The sequence shown here is derived from an EMBL/GenBank/DDBJ whole genome shotgun (WGS) entry which is preliminary data.</text>
</comment>
<feature type="transmembrane region" description="Helical" evidence="2">
    <location>
        <begin position="494"/>
        <end position="513"/>
    </location>
</feature>
<dbReference type="SUPFAM" id="SSF52047">
    <property type="entry name" value="RNI-like"/>
    <property type="match status" value="1"/>
</dbReference>
<name>A0A5J4WKG8_9EUKA</name>
<sequence>MILNKGTLTLQSESAVDNLMRTMSTNTSILSVVYSTDTSGVPLPMGPGTMRALCQAFTRSPSAVQFTASKMKLNAEDIREMEPLIESQTLQSLILKDCDIDDDEFIVLCTIILKSGHRLLRYLDLSGNYIGKPVTNIPRKQYDSSPGVKILARLLSDQSVMIGALNLSKNPLGNYGVHAIAQVLPRSSLRELNISNAQVTPNGCCTLLRVLRFSPSLVSLDLSHNILGFPVFHQLIEILPKSEIQNLNLRNTLLDNVSLISLGDALRKNTTLLELDISQNKFAKESVEIFYCGIKSIETFVNASWEAQQGLDDQPKSSGDIIEAFFLAAFLAIGSICKAIYYFIAGNWDFINRPNSDEDIIHLDTQRTLNILEAITISMPSMILSGYLLLVKGSESTIFKYLSFLGSIGGLSNSISEYLCKESQEDEMVEIGHIEASILWQVRVMIYLFLSLGVNVIRVSLSASLDMRYVAFIVILAAAFWFFFYLLIANPIGGSYITLIRNALVLTGFTILSNSETVFSSVRGRTVYFRWVKALPRFVFIIIDIVACVTRTGLMMFFLMIKQQDLPIAVVLVGLLMGFLDFSMIFLRIVLEMNGVSEAKKAKEGIVSEAQLKLENEAFDGIEFMGQMNEVMKQGRKSNMDLMDKDRYSRQSRQGGSKSQNYKETIGKDGAITIMAPQEVGLVRRRSANIDETPHNTYDSEIQTNTSEQSDLQFALQANQKLTHLNIGSSNEGKKLTINIPNSPQTSARSNRGFLSPKSSRDLQTPRSREFLSSRSNKQKK</sequence>
<dbReference type="Gene3D" id="3.80.10.10">
    <property type="entry name" value="Ribonuclease Inhibitor"/>
    <property type="match status" value="1"/>
</dbReference>
<keyword evidence="2" id="KW-0472">Membrane</keyword>
<organism evidence="3 4">
    <name type="scientific">Streblomastix strix</name>
    <dbReference type="NCBI Taxonomy" id="222440"/>
    <lineage>
        <taxon>Eukaryota</taxon>
        <taxon>Metamonada</taxon>
        <taxon>Preaxostyla</taxon>
        <taxon>Oxymonadida</taxon>
        <taxon>Streblomastigidae</taxon>
        <taxon>Streblomastix</taxon>
    </lineage>
</organism>
<dbReference type="Proteomes" id="UP000324800">
    <property type="component" value="Unassembled WGS sequence"/>
</dbReference>
<dbReference type="InterPro" id="IPR001611">
    <property type="entry name" value="Leu-rich_rpt"/>
</dbReference>
<feature type="transmembrane region" description="Helical" evidence="2">
    <location>
        <begin position="567"/>
        <end position="591"/>
    </location>
</feature>
<reference evidence="3 4" key="1">
    <citation type="submission" date="2019-03" db="EMBL/GenBank/DDBJ databases">
        <title>Single cell metagenomics reveals metabolic interactions within the superorganism composed of flagellate Streblomastix strix and complex community of Bacteroidetes bacteria on its surface.</title>
        <authorList>
            <person name="Treitli S.C."/>
            <person name="Kolisko M."/>
            <person name="Husnik F."/>
            <person name="Keeling P."/>
            <person name="Hampl V."/>
        </authorList>
    </citation>
    <scope>NUCLEOTIDE SEQUENCE [LARGE SCALE GENOMIC DNA]</scope>
    <source>
        <strain evidence="3">ST1C</strain>
    </source>
</reference>
<dbReference type="OrthoDB" id="120976at2759"/>